<dbReference type="KEGG" id="ptm:GSPATT00032871001"/>
<reference evidence="4 5" key="1">
    <citation type="journal article" date="2006" name="Nature">
        <title>Global trends of whole-genome duplications revealed by the ciliate Paramecium tetraurelia.</title>
        <authorList>
            <consortium name="Genoscope"/>
            <person name="Aury J.-M."/>
            <person name="Jaillon O."/>
            <person name="Duret L."/>
            <person name="Noel B."/>
            <person name="Jubin C."/>
            <person name="Porcel B.M."/>
            <person name="Segurens B."/>
            <person name="Daubin V."/>
            <person name="Anthouard V."/>
            <person name="Aiach N."/>
            <person name="Arnaiz O."/>
            <person name="Billaut A."/>
            <person name="Beisson J."/>
            <person name="Blanc I."/>
            <person name="Bouhouche K."/>
            <person name="Camara F."/>
            <person name="Duharcourt S."/>
            <person name="Guigo R."/>
            <person name="Gogendeau D."/>
            <person name="Katinka M."/>
            <person name="Keller A.-M."/>
            <person name="Kissmehl R."/>
            <person name="Klotz C."/>
            <person name="Koll F."/>
            <person name="Le Moue A."/>
            <person name="Lepere C."/>
            <person name="Malinsky S."/>
            <person name="Nowacki M."/>
            <person name="Nowak J.K."/>
            <person name="Plattner H."/>
            <person name="Poulain J."/>
            <person name="Ruiz F."/>
            <person name="Serrano V."/>
            <person name="Zagulski M."/>
            <person name="Dessen P."/>
            <person name="Betermier M."/>
            <person name="Weissenbach J."/>
            <person name="Scarpelli C."/>
            <person name="Schachter V."/>
            <person name="Sperling L."/>
            <person name="Meyer E."/>
            <person name="Cohen J."/>
            <person name="Wincker P."/>
        </authorList>
    </citation>
    <scope>NUCLEOTIDE SEQUENCE [LARGE SCALE GENOMIC DNA]</scope>
    <source>
        <strain evidence="4 5">Stock d4-2</strain>
    </source>
</reference>
<feature type="region of interest" description="Disordered" evidence="3">
    <location>
        <begin position="1"/>
        <end position="25"/>
    </location>
</feature>
<protein>
    <recommendedName>
        <fullName evidence="6">Coiled-coil domain-containing protein 39</fullName>
    </recommendedName>
</protein>
<name>A0BWV2_PARTE</name>
<dbReference type="FunCoup" id="A0BWV2">
    <property type="interactions" value="8"/>
</dbReference>
<feature type="region of interest" description="Disordered" evidence="3">
    <location>
        <begin position="875"/>
        <end position="900"/>
    </location>
</feature>
<dbReference type="STRING" id="5888.A0BWV2"/>
<feature type="compositionally biased region" description="Low complexity" evidence="3">
    <location>
        <begin position="878"/>
        <end position="900"/>
    </location>
</feature>
<keyword evidence="1 2" id="KW-0175">Coiled coil</keyword>
<keyword evidence="5" id="KW-1185">Reference proteome</keyword>
<feature type="coiled-coil region" evidence="2">
    <location>
        <begin position="436"/>
        <end position="511"/>
    </location>
</feature>
<evidence type="ECO:0000256" key="1">
    <source>
        <dbReference type="ARBA" id="ARBA00023054"/>
    </source>
</evidence>
<dbReference type="GO" id="GO:0003341">
    <property type="term" value="P:cilium movement"/>
    <property type="evidence" value="ECO:0000318"/>
    <property type="project" value="GO_Central"/>
</dbReference>
<dbReference type="RefSeq" id="XP_001430417.1">
    <property type="nucleotide sequence ID" value="XM_001430380.1"/>
</dbReference>
<accession>A0BWV2</accession>
<evidence type="ECO:0000313" key="5">
    <source>
        <dbReference type="Proteomes" id="UP000000600"/>
    </source>
</evidence>
<evidence type="ECO:0000256" key="2">
    <source>
        <dbReference type="SAM" id="Coils"/>
    </source>
</evidence>
<dbReference type="HOGENOM" id="CLU_009793_2_0_1"/>
<dbReference type="GO" id="GO:0060285">
    <property type="term" value="P:cilium-dependent cell motility"/>
    <property type="evidence" value="ECO:0000318"/>
    <property type="project" value="GO_Central"/>
</dbReference>
<feature type="compositionally biased region" description="Acidic residues" evidence="3">
    <location>
        <begin position="1"/>
        <end position="23"/>
    </location>
</feature>
<organism evidence="4 5">
    <name type="scientific">Paramecium tetraurelia</name>
    <dbReference type="NCBI Taxonomy" id="5888"/>
    <lineage>
        <taxon>Eukaryota</taxon>
        <taxon>Sar</taxon>
        <taxon>Alveolata</taxon>
        <taxon>Ciliophora</taxon>
        <taxon>Intramacronucleata</taxon>
        <taxon>Oligohymenophorea</taxon>
        <taxon>Peniculida</taxon>
        <taxon>Parameciidae</taxon>
        <taxon>Paramecium</taxon>
    </lineage>
</organism>
<sequence>MDNNNENDENPELLNEEEDDDFPEYANEANKELNEKIKLKRRIIRDINSKIEEKSDKLKVLSEHLKNIQQELLHTQALIDTKNKEIETEDHLKQITERQIGRLQNEMTKQQKIMIEQQERLNDVQNSIYRGNERLDKYKIEMNWNQEELEQWVLAARQKEEDSLTMEKYKRGDEAKIKELNLQIEKLTVEVSRRQNELDREITETQTAQIELDKTAEEFRRQHDERHKLFQQWQEVTDNIARRDQAIRDESERYADIKAQIKANQQDLENRKSQLMNEKQENKSVEVQNQQLERTIIQQRQSNKDIELAIDNLKADVEIQKNQLSAFATDLSNKRNRLAQMSQELLIKKQRLNNAQKKYASEKQKLKLEDIQHQEFEKQRSMASDRYKNLEKQRIDLDKEIKLQKEVLFKATQDLFKLRENEANLYGEIQANVSACRNYQAHINKLIQEFQRQQELLYNAEYQIQLMERRNVLLEEKKDLENEIKEIEEKVNLQKKEYKTLLQSLKRLDDDLRGTDRQLTGTKGSQTKLKQAIDELTLENDMTYQDLSKIVKSKEEVLVQHDFMKLEIQKIQKVVTTAVDKVFNLENRKYQLEMAMQEREQEIQVHKDVLVAEHKAAEEERHKIAVELAERQNRVKNLRIKYESLVQKNKSSNGEQDTQNIEEHSQAYYIIKASQEREELQRKGDELNAEIIKRDQELKALDNTLSHLKNRNSKYRDSFLNKGISQKEVSHRDGLEEQCRAASENLFKKKKELQRLQQEIDEDMRRLTEIQNRIEILDNQEREMEMQFQKLEKELQDQQEKINRAENIMGSKLAKVQQRRIVLDESNAHISALELDIQNNLNKTLKTCIFNLVQEFPEMQAIIDAVFQEKNVTVPSKQPSSVGVPSVRSSVRSASSQGRR</sequence>
<dbReference type="PANTHER" id="PTHR18962">
    <property type="entry name" value="COILED-COIL DOMAIN-CONTAINING PROTEIN 39"/>
    <property type="match status" value="1"/>
</dbReference>
<gene>
    <name evidence="4" type="ORF">GSPATT00032871001</name>
</gene>
<dbReference type="Proteomes" id="UP000000600">
    <property type="component" value="Unassembled WGS sequence"/>
</dbReference>
<feature type="coiled-coil region" evidence="2">
    <location>
        <begin position="247"/>
        <end position="407"/>
    </location>
</feature>
<dbReference type="InterPro" id="IPR033290">
    <property type="entry name" value="CCDC39"/>
</dbReference>
<dbReference type="GO" id="GO:0005930">
    <property type="term" value="C:axoneme"/>
    <property type="evidence" value="ECO:0000318"/>
    <property type="project" value="GO_Central"/>
</dbReference>
<dbReference type="eggNOG" id="ENOG502QS0D">
    <property type="taxonomic scope" value="Eukaryota"/>
</dbReference>
<proteinExistence type="predicted"/>
<feature type="coiled-coil region" evidence="2">
    <location>
        <begin position="170"/>
        <end position="204"/>
    </location>
</feature>
<dbReference type="InParanoid" id="A0BWV2"/>
<dbReference type="SUPFAM" id="SSF57997">
    <property type="entry name" value="Tropomyosin"/>
    <property type="match status" value="1"/>
</dbReference>
<dbReference type="GeneID" id="5016201"/>
<dbReference type="EMBL" id="CT868023">
    <property type="protein sequence ID" value="CAK63019.1"/>
    <property type="molecule type" value="Genomic_DNA"/>
</dbReference>
<feature type="coiled-coil region" evidence="2">
    <location>
        <begin position="30"/>
        <end position="120"/>
    </location>
</feature>
<dbReference type="GO" id="GO:0036159">
    <property type="term" value="P:inner dynein arm assembly"/>
    <property type="evidence" value="ECO:0000318"/>
    <property type="project" value="GO_Central"/>
</dbReference>
<dbReference type="Pfam" id="PF24161">
    <property type="entry name" value="CCDC39"/>
    <property type="match status" value="1"/>
</dbReference>
<evidence type="ECO:0008006" key="6">
    <source>
        <dbReference type="Google" id="ProtNLM"/>
    </source>
</evidence>
<evidence type="ECO:0000313" key="4">
    <source>
        <dbReference type="EMBL" id="CAK63019.1"/>
    </source>
</evidence>
<dbReference type="PANTHER" id="PTHR18962:SF0">
    <property type="entry name" value="COILED-COIL DOMAIN-CONTAINING PROTEIN 39"/>
    <property type="match status" value="1"/>
</dbReference>
<dbReference type="AlphaFoldDB" id="A0BWV2"/>
<feature type="coiled-coil region" evidence="2">
    <location>
        <begin position="628"/>
        <end position="808"/>
    </location>
</feature>
<dbReference type="OMA" id="VDADIPM"/>
<dbReference type="OrthoDB" id="10259720at2759"/>
<evidence type="ECO:0000256" key="3">
    <source>
        <dbReference type="SAM" id="MobiDB-lite"/>
    </source>
</evidence>